<dbReference type="PROSITE" id="PS50106">
    <property type="entry name" value="PDZ"/>
    <property type="match status" value="1"/>
</dbReference>
<dbReference type="InterPro" id="IPR041489">
    <property type="entry name" value="PDZ_6"/>
</dbReference>
<dbReference type="SUPFAM" id="SSF50156">
    <property type="entry name" value="PDZ domain-like"/>
    <property type="match status" value="1"/>
</dbReference>
<proteinExistence type="predicted"/>
<dbReference type="OrthoDB" id="7030136at2"/>
<feature type="domain" description="PDZ" evidence="2">
    <location>
        <begin position="105"/>
        <end position="195"/>
    </location>
</feature>
<dbReference type="SMART" id="SM00228">
    <property type="entry name" value="PDZ"/>
    <property type="match status" value="1"/>
</dbReference>
<dbReference type="Gene3D" id="2.30.42.10">
    <property type="match status" value="1"/>
</dbReference>
<feature type="chain" id="PRO_5022936180" description="PDZ domain-containing protein" evidence="1">
    <location>
        <begin position="18"/>
        <end position="370"/>
    </location>
</feature>
<dbReference type="InterPro" id="IPR001478">
    <property type="entry name" value="PDZ"/>
</dbReference>
<dbReference type="Pfam" id="PF17820">
    <property type="entry name" value="PDZ_6"/>
    <property type="match status" value="1"/>
</dbReference>
<feature type="signal peptide" evidence="1">
    <location>
        <begin position="1"/>
        <end position="17"/>
    </location>
</feature>
<dbReference type="EMBL" id="CABVIB010000002">
    <property type="protein sequence ID" value="VVN70980.1"/>
    <property type="molecule type" value="Genomic_DNA"/>
</dbReference>
<organism evidence="3 4">
    <name type="scientific">Pseudomonas fluorescens</name>
    <dbReference type="NCBI Taxonomy" id="294"/>
    <lineage>
        <taxon>Bacteria</taxon>
        <taxon>Pseudomonadati</taxon>
        <taxon>Pseudomonadota</taxon>
        <taxon>Gammaproteobacteria</taxon>
        <taxon>Pseudomonadales</taxon>
        <taxon>Pseudomonadaceae</taxon>
        <taxon>Pseudomonas</taxon>
    </lineage>
</organism>
<dbReference type="Proteomes" id="UP000326018">
    <property type="component" value="Unassembled WGS sequence"/>
</dbReference>
<evidence type="ECO:0000313" key="4">
    <source>
        <dbReference type="Proteomes" id="UP000326018"/>
    </source>
</evidence>
<sequence precursor="true">MSTKCLAAMLALFPILASCVNPMYSSAERAETAEYLRKVKDPATYYAMDCETLLATKRGWEKYPNMAADPVNLVIQQVATQRDCSAGSAPVPSAVTAPVTPAPMPVTVSNQSGALGLHITAVTPTVARQFGLAAVSGVLVLGPLPGSGAEKAGMLAGDIVLQIAGTSVNSPAELTAVSSRIRPGFTATLKVWRYRAPIDVLVEIGDSSGLAPPAVSAPAATVAPTPSLPLAAPVTSTASNRATNTSFCFALFEARQVQGLSDYPSRGLITPVWQGPALSGTPARLTMPEFQAFTRSQGYDIKMQPMFCQPIGASEQCQALGSESFMLTTRSFTAMVNCTETLEGVETTRGLLLKQWPYLQTTVWRPLAGK</sequence>
<reference evidence="3 4" key="1">
    <citation type="submission" date="2019-09" db="EMBL/GenBank/DDBJ databases">
        <authorList>
            <person name="Chandra G."/>
            <person name="Truman W A."/>
        </authorList>
    </citation>
    <scope>NUCLEOTIDE SEQUENCE [LARGE SCALE GENOMIC DNA]</scope>
    <source>
        <strain evidence="3">PS712</strain>
    </source>
</reference>
<dbReference type="PROSITE" id="PS51257">
    <property type="entry name" value="PROKAR_LIPOPROTEIN"/>
    <property type="match status" value="1"/>
</dbReference>
<gene>
    <name evidence="3" type="ORF">PS712_00407</name>
</gene>
<dbReference type="InterPro" id="IPR036034">
    <property type="entry name" value="PDZ_sf"/>
</dbReference>
<evidence type="ECO:0000313" key="3">
    <source>
        <dbReference type="EMBL" id="VVN70980.1"/>
    </source>
</evidence>
<dbReference type="AlphaFoldDB" id="A0A5E6ZWP4"/>
<protein>
    <recommendedName>
        <fullName evidence="2">PDZ domain-containing protein</fullName>
    </recommendedName>
</protein>
<keyword evidence="1" id="KW-0732">Signal</keyword>
<evidence type="ECO:0000256" key="1">
    <source>
        <dbReference type="SAM" id="SignalP"/>
    </source>
</evidence>
<evidence type="ECO:0000259" key="2">
    <source>
        <dbReference type="PROSITE" id="PS50106"/>
    </source>
</evidence>
<accession>A0A5E6ZWP4</accession>
<name>A0A5E6ZWP4_PSEFL</name>